<dbReference type="GO" id="GO:0005886">
    <property type="term" value="C:plasma membrane"/>
    <property type="evidence" value="ECO:0007669"/>
    <property type="project" value="UniProtKB-SubCell"/>
</dbReference>
<dbReference type="InterPro" id="IPR003593">
    <property type="entry name" value="AAA+_ATPase"/>
</dbReference>
<feature type="transmembrane region" description="Helical" evidence="15">
    <location>
        <begin position="297"/>
        <end position="317"/>
    </location>
</feature>
<evidence type="ECO:0000313" key="17">
    <source>
        <dbReference type="EMBL" id="PWF23041.1"/>
    </source>
</evidence>
<evidence type="ECO:0000256" key="8">
    <source>
        <dbReference type="ARBA" id="ARBA00022967"/>
    </source>
</evidence>
<feature type="transmembrane region" description="Helical" evidence="15">
    <location>
        <begin position="591"/>
        <end position="617"/>
    </location>
</feature>
<keyword evidence="2" id="KW-0813">Transport</keyword>
<evidence type="ECO:0000256" key="15">
    <source>
        <dbReference type="SAM" id="Phobius"/>
    </source>
</evidence>
<dbReference type="SMART" id="SM00382">
    <property type="entry name" value="AAA"/>
    <property type="match status" value="1"/>
</dbReference>
<comment type="subcellular location">
    <subcellularLocation>
        <location evidence="1">Cell inner membrane</location>
        <topology evidence="1">Multi-pass membrane protein</topology>
    </subcellularLocation>
</comment>
<evidence type="ECO:0000256" key="4">
    <source>
        <dbReference type="ARBA" id="ARBA00022519"/>
    </source>
</evidence>
<sequence>MTQALLELRSIGRDFPAGDTTISVLAEVDLDIHAGEMVAIVGASGSGKSTLMNILGCLDQPSRGHYRVQGKDVMTLQPDDLAELRREHFGFVFQRYHLLSDLDAMGNVEVPAVYAGRPTAQRHARSQQLLDRLGLAERLHYRPGQLSGGQQQRVSIARALINGGQVILADEPTGALDSQSGQEVMRILQDLNRDGHTIILVTHDMNVARHARRIIEISDGRIIGDHPNQAILSGNPETPADAPQPQAKADDTATASGTTHDHPQGLAAAWSTGGLERLREALRMALLAMNAHRLRTFLTMLGIIIGIASVVSVVALGEGSRQRILSDINAMGTNTMDIMSGRGFGDERSGRVQTLIPDDARAIAAAPWVDSVTPNVSTSASLRYRNVSATGTINGVNEQYFRVRGLELQQGVGLSADSVRRQSQDVIIDENTRKTLFGDQDPLGQIIMLGTIPGRIIGVVKAKPSMFGSSESLNVWIPYTTAMHRILGQSHLRSITVRVDDGTSMEDAEAALTQLLTRRHGTQDFFIINTDSIRQTIESTTATMTLLISSIALISLLVGGIGVMNIMLVSVTERTREIGVRMAVGARQSDILIQFLIEAVLVCLVGGLLGIGLALGLGPLLAKLSDGAFNMIYSTNSMVAAFLCSTLIGIAFGFLPARNAARLNPVDALARD</sequence>
<feature type="transmembrane region" description="Helical" evidence="15">
    <location>
        <begin position="637"/>
        <end position="655"/>
    </location>
</feature>
<comment type="caution">
    <text evidence="17">The sequence shown here is derived from an EMBL/GenBank/DDBJ whole genome shotgun (WGS) entry which is preliminary data.</text>
</comment>
<gene>
    <name evidence="17" type="ORF">DD235_08535</name>
</gene>
<dbReference type="SUPFAM" id="SSF52540">
    <property type="entry name" value="P-loop containing nucleoside triphosphate hydrolases"/>
    <property type="match status" value="1"/>
</dbReference>
<dbReference type="InterPro" id="IPR003838">
    <property type="entry name" value="ABC3_permease_C"/>
</dbReference>
<dbReference type="InterPro" id="IPR025857">
    <property type="entry name" value="MacB_PCD"/>
</dbReference>
<evidence type="ECO:0000256" key="14">
    <source>
        <dbReference type="SAM" id="MobiDB-lite"/>
    </source>
</evidence>
<comment type="similarity">
    <text evidence="12">Belongs to the ABC transporter superfamily. Macrolide exporter (TC 3.A.1.122) family.</text>
</comment>
<dbReference type="GO" id="GO:0046677">
    <property type="term" value="P:response to antibiotic"/>
    <property type="evidence" value="ECO:0007669"/>
    <property type="project" value="UniProtKB-KW"/>
</dbReference>
<dbReference type="FunFam" id="3.40.50.300:FF:000032">
    <property type="entry name" value="Export ABC transporter ATP-binding protein"/>
    <property type="match status" value="1"/>
</dbReference>
<dbReference type="CDD" id="cd03255">
    <property type="entry name" value="ABC_MJ0796_LolCDE_FtsE"/>
    <property type="match status" value="1"/>
</dbReference>
<dbReference type="Proteomes" id="UP000245212">
    <property type="component" value="Unassembled WGS sequence"/>
</dbReference>
<dbReference type="Pfam" id="PF12704">
    <property type="entry name" value="MacB_PCD"/>
    <property type="match status" value="1"/>
</dbReference>
<reference evidence="18" key="1">
    <citation type="submission" date="2018-05" db="EMBL/GenBank/DDBJ databases">
        <authorList>
            <person name="Li Y."/>
        </authorList>
    </citation>
    <scope>NUCLEOTIDE SEQUENCE [LARGE SCALE GENOMIC DNA]</scope>
    <source>
        <strain evidence="18">3d-2-2</strain>
    </source>
</reference>
<evidence type="ECO:0000259" key="16">
    <source>
        <dbReference type="PROSITE" id="PS50893"/>
    </source>
</evidence>
<dbReference type="GO" id="GO:0022857">
    <property type="term" value="F:transmembrane transporter activity"/>
    <property type="evidence" value="ECO:0007669"/>
    <property type="project" value="TreeGrafter"/>
</dbReference>
<dbReference type="PANTHER" id="PTHR30572:SF14">
    <property type="entry name" value="MACROLIDE EXPORT ATP-BINDING_PERMEASE PROTEIN MACB"/>
    <property type="match status" value="1"/>
</dbReference>
<dbReference type="PANTHER" id="PTHR30572">
    <property type="entry name" value="MEMBRANE COMPONENT OF TRANSPORTER-RELATED"/>
    <property type="match status" value="1"/>
</dbReference>
<evidence type="ECO:0000256" key="1">
    <source>
        <dbReference type="ARBA" id="ARBA00004429"/>
    </source>
</evidence>
<feature type="region of interest" description="Disordered" evidence="14">
    <location>
        <begin position="226"/>
        <end position="266"/>
    </location>
</feature>
<dbReference type="RefSeq" id="WP_109061655.1">
    <property type="nucleotide sequence ID" value="NZ_QETA01000003.1"/>
</dbReference>
<feature type="transmembrane region" description="Helical" evidence="15">
    <location>
        <begin position="546"/>
        <end position="571"/>
    </location>
</feature>
<dbReference type="InterPro" id="IPR050250">
    <property type="entry name" value="Macrolide_Exporter_MacB"/>
</dbReference>
<dbReference type="GO" id="GO:0005524">
    <property type="term" value="F:ATP binding"/>
    <property type="evidence" value="ECO:0007669"/>
    <property type="project" value="UniProtKB-KW"/>
</dbReference>
<evidence type="ECO:0000256" key="7">
    <source>
        <dbReference type="ARBA" id="ARBA00022840"/>
    </source>
</evidence>
<evidence type="ECO:0000256" key="13">
    <source>
        <dbReference type="ARBA" id="ARBA00041199"/>
    </source>
</evidence>
<dbReference type="InterPro" id="IPR027417">
    <property type="entry name" value="P-loop_NTPase"/>
</dbReference>
<dbReference type="PROSITE" id="PS00211">
    <property type="entry name" value="ABC_TRANSPORTER_1"/>
    <property type="match status" value="1"/>
</dbReference>
<dbReference type="Gene3D" id="3.40.50.300">
    <property type="entry name" value="P-loop containing nucleotide triphosphate hydrolases"/>
    <property type="match status" value="1"/>
</dbReference>
<evidence type="ECO:0000256" key="5">
    <source>
        <dbReference type="ARBA" id="ARBA00022692"/>
    </source>
</evidence>
<keyword evidence="7 17" id="KW-0067">ATP-binding</keyword>
<dbReference type="Pfam" id="PF00005">
    <property type="entry name" value="ABC_tran"/>
    <property type="match status" value="1"/>
</dbReference>
<accession>A0A2V1K2A5</accession>
<evidence type="ECO:0000256" key="9">
    <source>
        <dbReference type="ARBA" id="ARBA00022989"/>
    </source>
</evidence>
<keyword evidence="4" id="KW-0997">Cell inner membrane</keyword>
<keyword evidence="11" id="KW-0046">Antibiotic resistance</keyword>
<dbReference type="InterPro" id="IPR003439">
    <property type="entry name" value="ABC_transporter-like_ATP-bd"/>
</dbReference>
<evidence type="ECO:0000256" key="11">
    <source>
        <dbReference type="ARBA" id="ARBA00023251"/>
    </source>
</evidence>
<dbReference type="InterPro" id="IPR017871">
    <property type="entry name" value="ABC_transporter-like_CS"/>
</dbReference>
<keyword evidence="3" id="KW-1003">Cell membrane</keyword>
<organism evidence="17 18">
    <name type="scientific">Corticimicrobacter populi</name>
    <dbReference type="NCBI Taxonomy" id="2175229"/>
    <lineage>
        <taxon>Bacteria</taxon>
        <taxon>Pseudomonadati</taxon>
        <taxon>Pseudomonadota</taxon>
        <taxon>Betaproteobacteria</taxon>
        <taxon>Burkholderiales</taxon>
        <taxon>Alcaligenaceae</taxon>
        <taxon>Corticimicrobacter</taxon>
    </lineage>
</organism>
<feature type="domain" description="ABC transporter" evidence="16">
    <location>
        <begin position="6"/>
        <end position="244"/>
    </location>
</feature>
<protein>
    <recommendedName>
        <fullName evidence="13">Pyoverdine export ATP-binding/permease protein PvdT</fullName>
    </recommendedName>
</protein>
<dbReference type="EMBL" id="QETA01000003">
    <property type="protein sequence ID" value="PWF23041.1"/>
    <property type="molecule type" value="Genomic_DNA"/>
</dbReference>
<name>A0A2V1K2A5_9BURK</name>
<keyword evidence="18" id="KW-1185">Reference proteome</keyword>
<evidence type="ECO:0000256" key="2">
    <source>
        <dbReference type="ARBA" id="ARBA00022448"/>
    </source>
</evidence>
<dbReference type="GO" id="GO:0016887">
    <property type="term" value="F:ATP hydrolysis activity"/>
    <property type="evidence" value="ECO:0007669"/>
    <property type="project" value="InterPro"/>
</dbReference>
<evidence type="ECO:0000313" key="18">
    <source>
        <dbReference type="Proteomes" id="UP000245212"/>
    </source>
</evidence>
<keyword evidence="10 15" id="KW-0472">Membrane</keyword>
<keyword evidence="8" id="KW-1278">Translocase</keyword>
<evidence type="ECO:0000256" key="12">
    <source>
        <dbReference type="ARBA" id="ARBA00038388"/>
    </source>
</evidence>
<keyword evidence="6" id="KW-0547">Nucleotide-binding</keyword>
<feature type="compositionally biased region" description="Low complexity" evidence="14">
    <location>
        <begin position="238"/>
        <end position="247"/>
    </location>
</feature>
<dbReference type="PROSITE" id="PS50893">
    <property type="entry name" value="ABC_TRANSPORTER_2"/>
    <property type="match status" value="1"/>
</dbReference>
<dbReference type="GO" id="GO:0098796">
    <property type="term" value="C:membrane protein complex"/>
    <property type="evidence" value="ECO:0007669"/>
    <property type="project" value="UniProtKB-ARBA"/>
</dbReference>
<proteinExistence type="inferred from homology"/>
<dbReference type="AlphaFoldDB" id="A0A2V1K2A5"/>
<evidence type="ECO:0000256" key="6">
    <source>
        <dbReference type="ARBA" id="ARBA00022741"/>
    </source>
</evidence>
<keyword evidence="5 15" id="KW-0812">Transmembrane</keyword>
<keyword evidence="9 15" id="KW-1133">Transmembrane helix</keyword>
<dbReference type="InterPro" id="IPR017911">
    <property type="entry name" value="MacB-like_ATP-bd"/>
</dbReference>
<evidence type="ECO:0000256" key="10">
    <source>
        <dbReference type="ARBA" id="ARBA00023136"/>
    </source>
</evidence>
<evidence type="ECO:0000256" key="3">
    <source>
        <dbReference type="ARBA" id="ARBA00022475"/>
    </source>
</evidence>
<dbReference type="Pfam" id="PF02687">
    <property type="entry name" value="FtsX"/>
    <property type="match status" value="1"/>
</dbReference>